<dbReference type="GO" id="GO:0016020">
    <property type="term" value="C:membrane"/>
    <property type="evidence" value="ECO:0007669"/>
    <property type="project" value="UniProtKB-SubCell"/>
</dbReference>
<evidence type="ECO:0000313" key="10">
    <source>
        <dbReference type="Proteomes" id="UP000317484"/>
    </source>
</evidence>
<evidence type="ECO:0000313" key="9">
    <source>
        <dbReference type="EMBL" id="SMO37207.1"/>
    </source>
</evidence>
<feature type="transmembrane region" description="Helical" evidence="7">
    <location>
        <begin position="458"/>
        <end position="477"/>
    </location>
</feature>
<comment type="subcellular location">
    <subcellularLocation>
        <location evidence="1">Membrane</location>
        <topology evidence="1">Multi-pass membrane protein</topology>
    </subcellularLocation>
</comment>
<evidence type="ECO:0000256" key="5">
    <source>
        <dbReference type="ARBA" id="ARBA00023136"/>
    </source>
</evidence>
<dbReference type="GO" id="GO:0017004">
    <property type="term" value="P:cytochrome complex assembly"/>
    <property type="evidence" value="ECO:0007669"/>
    <property type="project" value="UniProtKB-KW"/>
</dbReference>
<reference evidence="9 10" key="1">
    <citation type="submission" date="2017-05" db="EMBL/GenBank/DDBJ databases">
        <authorList>
            <person name="Varghese N."/>
            <person name="Submissions S."/>
        </authorList>
    </citation>
    <scope>NUCLEOTIDE SEQUENCE [LARGE SCALE GENOMIC DNA]</scope>
    <source>
        <strain evidence="9 10">DSM 46834</strain>
    </source>
</reference>
<evidence type="ECO:0000256" key="1">
    <source>
        <dbReference type="ARBA" id="ARBA00004141"/>
    </source>
</evidence>
<sequence>MTTTAPPRPAAAPPPPSARPSALRRTGGFLLRQWRRLTAMRTAIILLFLLALAAIPGSLLPQRSLSQSNVSRYFADHPTLAPLLDRLYLFDVFSSPWFAAVYLLLFVSLIGCVLPRALEHARALRTAPPPAPRRLTRLPDSAALATPLPSADALDTVEEELRVRRYRVVRRERNGTAELSAEKGALKETGNLVFHLALVGLLLALAGGKLWGYEGSILVTEGQRFCNSFQQYDTYSSGALVEGSDLTPICVGLDDFRAEYEEDLTASSFTADITYGAPGAEGRPTTIGVNDPLRVDGDRVYVTGHGFSPTFTVTRPDGTSFDDVSAPFLPTDQGTMASEGALKLPDLGAGTDDQLALQGFFAPTGLTQAGILTSIDPRPLAPQVAIVAYEGYLGLDSGLPQSVYSLDASQIERGRLSEVARGNLSVGESLALPDGTTVTFTGYKEFAALQFSHDPGQVWVLAAAIAVLAGLLGMLLLRRERVFARAAGRPGDGGTVLEVGALTRGSGDSGPRFTALTDDLRTALAARAAPRAPSGAAPPTGGTPE</sequence>
<keyword evidence="3" id="KW-0201">Cytochrome c-type biogenesis</keyword>
<dbReference type="InterPro" id="IPR023494">
    <property type="entry name" value="Cyt_c_bgen_Ccs1/CcsB/ResB"/>
</dbReference>
<dbReference type="PANTHER" id="PTHR31566">
    <property type="entry name" value="CYTOCHROME C BIOGENESIS PROTEIN CCS1, CHLOROPLASTIC"/>
    <property type="match status" value="1"/>
</dbReference>
<evidence type="ECO:0000256" key="4">
    <source>
        <dbReference type="ARBA" id="ARBA00022989"/>
    </source>
</evidence>
<dbReference type="Pfam" id="PF05140">
    <property type="entry name" value="ResB"/>
    <property type="match status" value="1"/>
</dbReference>
<keyword evidence="10" id="KW-1185">Reference proteome</keyword>
<feature type="domain" description="ResB-like" evidence="8">
    <location>
        <begin position="40"/>
        <end position="506"/>
    </location>
</feature>
<feature type="region of interest" description="Disordered" evidence="6">
    <location>
        <begin position="526"/>
        <end position="545"/>
    </location>
</feature>
<dbReference type="Proteomes" id="UP000317484">
    <property type="component" value="Unassembled WGS sequence"/>
</dbReference>
<keyword evidence="2 7" id="KW-0812">Transmembrane</keyword>
<organism evidence="9 10">
    <name type="scientific">Geodermatophilus aquaeductus</name>
    <dbReference type="NCBI Taxonomy" id="1564161"/>
    <lineage>
        <taxon>Bacteria</taxon>
        <taxon>Bacillati</taxon>
        <taxon>Actinomycetota</taxon>
        <taxon>Actinomycetes</taxon>
        <taxon>Geodermatophilales</taxon>
        <taxon>Geodermatophilaceae</taxon>
        <taxon>Geodermatophilus</taxon>
    </lineage>
</organism>
<keyword evidence="5 7" id="KW-0472">Membrane</keyword>
<dbReference type="EMBL" id="FXTJ01000001">
    <property type="protein sequence ID" value="SMO37207.1"/>
    <property type="molecule type" value="Genomic_DNA"/>
</dbReference>
<feature type="transmembrane region" description="Helical" evidence="7">
    <location>
        <begin position="192"/>
        <end position="213"/>
    </location>
</feature>
<feature type="transmembrane region" description="Helical" evidence="7">
    <location>
        <begin position="97"/>
        <end position="118"/>
    </location>
</feature>
<evidence type="ECO:0000256" key="6">
    <source>
        <dbReference type="SAM" id="MobiDB-lite"/>
    </source>
</evidence>
<evidence type="ECO:0000256" key="7">
    <source>
        <dbReference type="SAM" id="Phobius"/>
    </source>
</evidence>
<dbReference type="AlphaFoldDB" id="A0A521AQX0"/>
<dbReference type="RefSeq" id="WP_142456582.1">
    <property type="nucleotide sequence ID" value="NZ_FXTJ01000001.1"/>
</dbReference>
<dbReference type="InterPro" id="IPR007816">
    <property type="entry name" value="ResB-like_domain"/>
</dbReference>
<dbReference type="PANTHER" id="PTHR31566:SF0">
    <property type="entry name" value="CYTOCHROME C BIOGENESIS PROTEIN CCS1, CHLOROPLASTIC"/>
    <property type="match status" value="1"/>
</dbReference>
<proteinExistence type="predicted"/>
<feature type="transmembrane region" description="Helical" evidence="7">
    <location>
        <begin position="42"/>
        <end position="60"/>
    </location>
</feature>
<keyword evidence="4 7" id="KW-1133">Transmembrane helix</keyword>
<feature type="region of interest" description="Disordered" evidence="6">
    <location>
        <begin position="1"/>
        <end position="23"/>
    </location>
</feature>
<name>A0A521AQX0_9ACTN</name>
<gene>
    <name evidence="9" type="ORF">SAMN06273567_101284</name>
</gene>
<evidence type="ECO:0000259" key="8">
    <source>
        <dbReference type="Pfam" id="PF05140"/>
    </source>
</evidence>
<feature type="compositionally biased region" description="Pro residues" evidence="6">
    <location>
        <begin position="1"/>
        <end position="18"/>
    </location>
</feature>
<evidence type="ECO:0000256" key="3">
    <source>
        <dbReference type="ARBA" id="ARBA00022748"/>
    </source>
</evidence>
<accession>A0A521AQX0</accession>
<protein>
    <submittedName>
        <fullName evidence="9">Cytochrome c biogenesis protein</fullName>
    </submittedName>
</protein>
<evidence type="ECO:0000256" key="2">
    <source>
        <dbReference type="ARBA" id="ARBA00022692"/>
    </source>
</evidence>